<keyword evidence="4 6" id="KW-0067">ATP-binding</keyword>
<comment type="similarity">
    <text evidence="1">Belongs to the ABC transporter superfamily.</text>
</comment>
<dbReference type="PANTHER" id="PTHR43776:SF7">
    <property type="entry name" value="D,D-DIPEPTIDE TRANSPORT ATP-BINDING PROTEIN DDPF-RELATED"/>
    <property type="match status" value="1"/>
</dbReference>
<keyword evidence="7" id="KW-1185">Reference proteome</keyword>
<accession>A0ABT0Z9V7</accession>
<dbReference type="InterPro" id="IPR013563">
    <property type="entry name" value="Oligopep_ABC_C"/>
</dbReference>
<evidence type="ECO:0000313" key="7">
    <source>
        <dbReference type="Proteomes" id="UP001523219"/>
    </source>
</evidence>
<evidence type="ECO:0000313" key="6">
    <source>
        <dbReference type="EMBL" id="MCN9240546.1"/>
    </source>
</evidence>
<dbReference type="Pfam" id="PF00005">
    <property type="entry name" value="ABC_tran"/>
    <property type="match status" value="1"/>
</dbReference>
<comment type="caution">
    <text evidence="6">The sequence shown here is derived from an EMBL/GenBank/DDBJ whole genome shotgun (WGS) entry which is preliminary data.</text>
</comment>
<sequence>MTAEPDAETPVPDTTTPVLELADVALRYRGGADNVVEDVSLTVGAGHSLALVGESGAGKTTLLRLLLGLARPTSGQVRFDGAELSLRDREQMRRFRRSVQCVFQDPYSSLDPRRRVGATVAEPLRSLGIDSRATARPKVAEALERVGLPADAADRYPHEFSGGQRQRIAIARATVCTPRILLADEPVSALDVTTRVKVVDLLAELKQEQGLTLVMVSHDLSVVASLCERTAVLERGRVVEQGDTAQVLGRPAHSYTRRLIDSVPRLPV</sequence>
<dbReference type="CDD" id="cd03257">
    <property type="entry name" value="ABC_NikE_OppD_transporters"/>
    <property type="match status" value="1"/>
</dbReference>
<dbReference type="InterPro" id="IPR003439">
    <property type="entry name" value="ABC_transporter-like_ATP-bd"/>
</dbReference>
<protein>
    <submittedName>
        <fullName evidence="6">ATP-binding cassette domain-containing protein</fullName>
    </submittedName>
</protein>
<evidence type="ECO:0000256" key="2">
    <source>
        <dbReference type="ARBA" id="ARBA00022448"/>
    </source>
</evidence>
<name>A0ABT0Z9V7_9ACTN</name>
<keyword evidence="2" id="KW-0813">Transport</keyword>
<evidence type="ECO:0000256" key="3">
    <source>
        <dbReference type="ARBA" id="ARBA00022741"/>
    </source>
</evidence>
<dbReference type="PROSITE" id="PS50893">
    <property type="entry name" value="ABC_TRANSPORTER_2"/>
    <property type="match status" value="1"/>
</dbReference>
<evidence type="ECO:0000256" key="4">
    <source>
        <dbReference type="ARBA" id="ARBA00022840"/>
    </source>
</evidence>
<organism evidence="6 7">
    <name type="scientific">Streptomyces macrolidinus</name>
    <dbReference type="NCBI Taxonomy" id="2952607"/>
    <lineage>
        <taxon>Bacteria</taxon>
        <taxon>Bacillati</taxon>
        <taxon>Actinomycetota</taxon>
        <taxon>Actinomycetes</taxon>
        <taxon>Kitasatosporales</taxon>
        <taxon>Streptomycetaceae</taxon>
        <taxon>Streptomyces</taxon>
    </lineage>
</organism>
<dbReference type="EMBL" id="JAMWMR010000004">
    <property type="protein sequence ID" value="MCN9240546.1"/>
    <property type="molecule type" value="Genomic_DNA"/>
</dbReference>
<dbReference type="GO" id="GO:0005524">
    <property type="term" value="F:ATP binding"/>
    <property type="evidence" value="ECO:0007669"/>
    <property type="project" value="UniProtKB-KW"/>
</dbReference>
<gene>
    <name evidence="6" type="ORF">NGF19_07015</name>
</gene>
<dbReference type="PROSITE" id="PS00211">
    <property type="entry name" value="ABC_TRANSPORTER_1"/>
    <property type="match status" value="1"/>
</dbReference>
<dbReference type="InterPro" id="IPR017871">
    <property type="entry name" value="ABC_transporter-like_CS"/>
</dbReference>
<keyword evidence="3" id="KW-0547">Nucleotide-binding</keyword>
<feature type="domain" description="ABC transporter" evidence="5">
    <location>
        <begin position="19"/>
        <end position="260"/>
    </location>
</feature>
<proteinExistence type="inferred from homology"/>
<evidence type="ECO:0000259" key="5">
    <source>
        <dbReference type="PROSITE" id="PS50893"/>
    </source>
</evidence>
<dbReference type="SMART" id="SM00382">
    <property type="entry name" value="AAA"/>
    <property type="match status" value="1"/>
</dbReference>
<reference evidence="6 7" key="1">
    <citation type="submission" date="2022-05" db="EMBL/GenBank/DDBJ databases">
        <title>Streptomyces sp. nov. RY43-2 isolated from soil of a peat swamp forest.</title>
        <authorList>
            <person name="Kanchanasin P."/>
            <person name="Tanasupawat S."/>
            <person name="Phongsopitanun W."/>
        </authorList>
    </citation>
    <scope>NUCLEOTIDE SEQUENCE [LARGE SCALE GENOMIC DNA]</scope>
    <source>
        <strain evidence="6 7">RY43-2</strain>
    </source>
</reference>
<dbReference type="Gene3D" id="3.40.50.300">
    <property type="entry name" value="P-loop containing nucleotide triphosphate hydrolases"/>
    <property type="match status" value="1"/>
</dbReference>
<dbReference type="InterPro" id="IPR027417">
    <property type="entry name" value="P-loop_NTPase"/>
</dbReference>
<dbReference type="PANTHER" id="PTHR43776">
    <property type="entry name" value="TRANSPORT ATP-BINDING PROTEIN"/>
    <property type="match status" value="1"/>
</dbReference>
<dbReference type="Proteomes" id="UP001523219">
    <property type="component" value="Unassembled WGS sequence"/>
</dbReference>
<dbReference type="SUPFAM" id="SSF52540">
    <property type="entry name" value="P-loop containing nucleoside triphosphate hydrolases"/>
    <property type="match status" value="1"/>
</dbReference>
<dbReference type="InterPro" id="IPR003593">
    <property type="entry name" value="AAA+_ATPase"/>
</dbReference>
<dbReference type="Pfam" id="PF08352">
    <property type="entry name" value="oligo_HPY"/>
    <property type="match status" value="1"/>
</dbReference>
<evidence type="ECO:0000256" key="1">
    <source>
        <dbReference type="ARBA" id="ARBA00005417"/>
    </source>
</evidence>
<dbReference type="InterPro" id="IPR050319">
    <property type="entry name" value="ABC_transp_ATP-bind"/>
</dbReference>
<dbReference type="RefSeq" id="WP_252423042.1">
    <property type="nucleotide sequence ID" value="NZ_JAMWMR010000004.1"/>
</dbReference>